<comment type="caution">
    <text evidence="2">The sequence shown here is derived from an EMBL/GenBank/DDBJ whole genome shotgun (WGS) entry which is preliminary data.</text>
</comment>
<dbReference type="Proteomes" id="UP000377595">
    <property type="component" value="Unassembled WGS sequence"/>
</dbReference>
<sequence>MEETLRKTRALSSEAHREAVGRQARQKHPHVLTSHSSTTTLDRTANAKHPTEHPNPPANELPTTHKRGPHRAHRQPKHDRGPANHIWNADPRKFTSAEGPAAFGAGAVRTNADVSGAG</sequence>
<accession>A0A5M3Y269</accession>
<dbReference type="AlphaFoldDB" id="A0A5M3Y269"/>
<evidence type="ECO:0000313" key="2">
    <source>
        <dbReference type="EMBL" id="GES27412.1"/>
    </source>
</evidence>
<reference evidence="2 3" key="1">
    <citation type="submission" date="2019-10" db="EMBL/GenBank/DDBJ databases">
        <title>Whole genome shotgun sequence of Acrocarpospora pleiomorpha NBRC 16267.</title>
        <authorList>
            <person name="Ichikawa N."/>
            <person name="Kimura A."/>
            <person name="Kitahashi Y."/>
            <person name="Komaki H."/>
            <person name="Oguchi A."/>
        </authorList>
    </citation>
    <scope>NUCLEOTIDE SEQUENCE [LARGE SCALE GENOMIC DNA]</scope>
    <source>
        <strain evidence="2 3">NBRC 16267</strain>
    </source>
</reference>
<keyword evidence="3" id="KW-1185">Reference proteome</keyword>
<organism evidence="2 3">
    <name type="scientific">Acrocarpospora pleiomorpha</name>
    <dbReference type="NCBI Taxonomy" id="90975"/>
    <lineage>
        <taxon>Bacteria</taxon>
        <taxon>Bacillati</taxon>
        <taxon>Actinomycetota</taxon>
        <taxon>Actinomycetes</taxon>
        <taxon>Streptosporangiales</taxon>
        <taxon>Streptosporangiaceae</taxon>
        <taxon>Acrocarpospora</taxon>
    </lineage>
</organism>
<dbReference type="EMBL" id="BLAF01000129">
    <property type="protein sequence ID" value="GES27412.1"/>
    <property type="molecule type" value="Genomic_DNA"/>
</dbReference>
<feature type="region of interest" description="Disordered" evidence="1">
    <location>
        <begin position="1"/>
        <end position="95"/>
    </location>
</feature>
<feature type="compositionally biased region" description="Basic residues" evidence="1">
    <location>
        <begin position="64"/>
        <end position="77"/>
    </location>
</feature>
<name>A0A5M3Y269_9ACTN</name>
<evidence type="ECO:0000256" key="1">
    <source>
        <dbReference type="SAM" id="MobiDB-lite"/>
    </source>
</evidence>
<evidence type="ECO:0000313" key="3">
    <source>
        <dbReference type="Proteomes" id="UP000377595"/>
    </source>
</evidence>
<gene>
    <name evidence="2" type="ORF">Aple_103120</name>
</gene>
<protein>
    <submittedName>
        <fullName evidence="2">Uncharacterized protein</fullName>
    </submittedName>
</protein>
<proteinExistence type="predicted"/>